<sequence>MEKKAVVLLHGFGEDSSIWSSFVSAFQDEYLVLTPDYSRIDSFKNIEDYADFVYEEIKAKGVEKCAVIGHSMGGYIALALAEKHPEIMRSLGLFHSTAFEDSEERKQMRLKNVSFLEKNGTEAFIRNFTPNLYAEHFVKQYPEKISNHIESSSTLPVTALIAGMNAMRLRPDRKHVLKAAKYPVLFIIGELDKSVPPEDSKAQMMIPKFFSVSILDQVAHMGMVEEPESTLATLEKFLKK</sequence>
<proteinExistence type="predicted"/>
<feature type="domain" description="AB hydrolase-1" evidence="1">
    <location>
        <begin position="5"/>
        <end position="208"/>
    </location>
</feature>
<dbReference type="SUPFAM" id="SSF53474">
    <property type="entry name" value="alpha/beta-Hydrolases"/>
    <property type="match status" value="1"/>
</dbReference>
<organism evidence="2 3">
    <name type="scientific">Pseudarcicella hirudinis</name>
    <dbReference type="NCBI Taxonomy" id="1079859"/>
    <lineage>
        <taxon>Bacteria</taxon>
        <taxon>Pseudomonadati</taxon>
        <taxon>Bacteroidota</taxon>
        <taxon>Cytophagia</taxon>
        <taxon>Cytophagales</taxon>
        <taxon>Flectobacillaceae</taxon>
        <taxon>Pseudarcicella</taxon>
    </lineage>
</organism>
<dbReference type="EMBL" id="FOXH01000002">
    <property type="protein sequence ID" value="SFP27681.1"/>
    <property type="molecule type" value="Genomic_DNA"/>
</dbReference>
<dbReference type="PANTHER" id="PTHR43798">
    <property type="entry name" value="MONOACYLGLYCEROL LIPASE"/>
    <property type="match status" value="1"/>
</dbReference>
<reference evidence="2 3" key="1">
    <citation type="submission" date="2016-10" db="EMBL/GenBank/DDBJ databases">
        <authorList>
            <person name="de Groot N.N."/>
        </authorList>
    </citation>
    <scope>NUCLEOTIDE SEQUENCE [LARGE SCALE GENOMIC DNA]</scope>
    <source>
        <strain evidence="3">E92,LMG 26720,CCM 7988</strain>
    </source>
</reference>
<dbReference type="STRING" id="1079859.SAMN04515674_102218"/>
<dbReference type="InterPro" id="IPR050266">
    <property type="entry name" value="AB_hydrolase_sf"/>
</dbReference>
<dbReference type="RefSeq" id="WP_092012647.1">
    <property type="nucleotide sequence ID" value="NZ_FOXH01000002.1"/>
</dbReference>
<dbReference type="PRINTS" id="PR00111">
    <property type="entry name" value="ABHYDROLASE"/>
</dbReference>
<dbReference type="Proteomes" id="UP000199306">
    <property type="component" value="Unassembled WGS sequence"/>
</dbReference>
<evidence type="ECO:0000313" key="3">
    <source>
        <dbReference type="Proteomes" id="UP000199306"/>
    </source>
</evidence>
<keyword evidence="3" id="KW-1185">Reference proteome</keyword>
<dbReference type="Pfam" id="PF00561">
    <property type="entry name" value="Abhydrolase_1"/>
    <property type="match status" value="1"/>
</dbReference>
<dbReference type="InterPro" id="IPR029058">
    <property type="entry name" value="AB_hydrolase_fold"/>
</dbReference>
<dbReference type="InterPro" id="IPR000073">
    <property type="entry name" value="AB_hydrolase_1"/>
</dbReference>
<gene>
    <name evidence="2" type="ORF">SAMN04515674_102218</name>
</gene>
<dbReference type="OrthoDB" id="252464at2"/>
<accession>A0A1I5P2B4</accession>
<protein>
    <submittedName>
        <fullName evidence="2">Pimeloyl-ACP methyl ester carboxylesterase</fullName>
    </submittedName>
</protein>
<evidence type="ECO:0000313" key="2">
    <source>
        <dbReference type="EMBL" id="SFP27681.1"/>
    </source>
</evidence>
<dbReference type="AlphaFoldDB" id="A0A1I5P2B4"/>
<dbReference type="Gene3D" id="3.40.50.1820">
    <property type="entry name" value="alpha/beta hydrolase"/>
    <property type="match status" value="1"/>
</dbReference>
<name>A0A1I5P2B4_9BACT</name>
<evidence type="ECO:0000259" key="1">
    <source>
        <dbReference type="Pfam" id="PF00561"/>
    </source>
</evidence>